<comment type="caution">
    <text evidence="1">The sequence shown here is derived from an EMBL/GenBank/DDBJ whole genome shotgun (WGS) entry which is preliminary data.</text>
</comment>
<accession>D1NTE4</accession>
<evidence type="ECO:0000313" key="1">
    <source>
        <dbReference type="EMBL" id="EFA22998.1"/>
    </source>
</evidence>
<proteinExistence type="predicted"/>
<evidence type="ECO:0000313" key="2">
    <source>
        <dbReference type="Proteomes" id="UP000003656"/>
    </source>
</evidence>
<dbReference type="AlphaFoldDB" id="D1NTE4"/>
<dbReference type="EMBL" id="ABXB03000002">
    <property type="protein sequence ID" value="EFA22998.1"/>
    <property type="molecule type" value="Genomic_DNA"/>
</dbReference>
<sequence length="84" mass="9815">MYHGGTTAIRILTLLYRVCTTVVQTRHILAKIRIVFVPRWYKRATYWSNPYQFCTTVVRTRYTLSAPRFVPLQHSSTAALQHST</sequence>
<gene>
    <name evidence="1" type="ORF">BIFGAL_03101</name>
</gene>
<organism evidence="1 2">
    <name type="scientific">Bifidobacterium gallicum DSM 20093 = LMG 11596</name>
    <dbReference type="NCBI Taxonomy" id="561180"/>
    <lineage>
        <taxon>Bacteria</taxon>
        <taxon>Bacillati</taxon>
        <taxon>Actinomycetota</taxon>
        <taxon>Actinomycetes</taxon>
        <taxon>Bifidobacteriales</taxon>
        <taxon>Bifidobacteriaceae</taxon>
        <taxon>Bifidobacterium</taxon>
    </lineage>
</organism>
<reference evidence="1 2" key="1">
    <citation type="submission" date="2009-11" db="EMBL/GenBank/DDBJ databases">
        <authorList>
            <person name="Weinstock G."/>
            <person name="Sodergren E."/>
            <person name="Clifton S."/>
            <person name="Fulton L."/>
            <person name="Fulton B."/>
            <person name="Courtney L."/>
            <person name="Fronick C."/>
            <person name="Harrison M."/>
            <person name="Strong C."/>
            <person name="Farmer C."/>
            <person name="Delahaunty K."/>
            <person name="Markovic C."/>
            <person name="Hall O."/>
            <person name="Minx P."/>
            <person name="Tomlinson C."/>
            <person name="Mitreva M."/>
            <person name="Nelson J."/>
            <person name="Hou S."/>
            <person name="Wollam A."/>
            <person name="Pepin K.H."/>
            <person name="Johnson M."/>
            <person name="Bhonagiri V."/>
            <person name="Nash W.E."/>
            <person name="Warren W."/>
            <person name="Chinwalla A."/>
            <person name="Mardis E.R."/>
            <person name="Wilson R.K."/>
        </authorList>
    </citation>
    <scope>NUCLEOTIDE SEQUENCE [LARGE SCALE GENOMIC DNA]</scope>
    <source>
        <strain evidence="1 2">DSM 20093</strain>
    </source>
</reference>
<dbReference type="Proteomes" id="UP000003656">
    <property type="component" value="Unassembled WGS sequence"/>
</dbReference>
<name>D1NTE4_9BIFI</name>
<protein>
    <submittedName>
        <fullName evidence="1">Uncharacterized protein</fullName>
    </submittedName>
</protein>